<dbReference type="STRING" id="240159.A0A4U5VI91"/>
<feature type="compositionally biased region" description="Polar residues" evidence="1">
    <location>
        <begin position="167"/>
        <end position="178"/>
    </location>
</feature>
<organism evidence="3 4">
    <name type="scientific">Collichthys lucidus</name>
    <name type="common">Big head croaker</name>
    <name type="synonym">Sciaena lucida</name>
    <dbReference type="NCBI Taxonomy" id="240159"/>
    <lineage>
        <taxon>Eukaryota</taxon>
        <taxon>Metazoa</taxon>
        <taxon>Chordata</taxon>
        <taxon>Craniata</taxon>
        <taxon>Vertebrata</taxon>
        <taxon>Euteleostomi</taxon>
        <taxon>Actinopterygii</taxon>
        <taxon>Neopterygii</taxon>
        <taxon>Teleostei</taxon>
        <taxon>Neoteleostei</taxon>
        <taxon>Acanthomorphata</taxon>
        <taxon>Eupercaria</taxon>
        <taxon>Sciaenidae</taxon>
        <taxon>Collichthys</taxon>
    </lineage>
</organism>
<proteinExistence type="predicted"/>
<keyword evidence="4" id="KW-1185">Reference proteome</keyword>
<keyword evidence="2" id="KW-0732">Signal</keyword>
<gene>
    <name evidence="3" type="ORF">D9C73_021943</name>
</gene>
<sequence>MTWRCALGPYLWLPMSAKACSPGEPHGRYPLRQPSALISGLGDTQRDTHTIHCMNSDHRSVSFVELPAPTIGCHGPHACLSYISSAATVKPLIYGCLSLVTTTTPKPPTDGLQLFTQGEKGPKLMKYNKQEAALSALKQLSEQGLDPVDGPIKVRPVNHVGGRTDTKQTNSGTTTQVCKDSKAVV</sequence>
<dbReference type="AlphaFoldDB" id="A0A4U5VI91"/>
<evidence type="ECO:0000256" key="2">
    <source>
        <dbReference type="SAM" id="SignalP"/>
    </source>
</evidence>
<name>A0A4U5VI91_COLLU</name>
<accession>A0A4U5VI91</accession>
<dbReference type="Proteomes" id="UP000298787">
    <property type="component" value="Chromosome 19"/>
</dbReference>
<dbReference type="EMBL" id="CM014096">
    <property type="protein sequence ID" value="TKS87819.1"/>
    <property type="molecule type" value="Genomic_DNA"/>
</dbReference>
<reference evidence="3 4" key="1">
    <citation type="submission" date="2019-01" db="EMBL/GenBank/DDBJ databases">
        <title>Genome Assembly of Collichthys lucidus.</title>
        <authorList>
            <person name="Cai M."/>
            <person name="Xiao S."/>
        </authorList>
    </citation>
    <scope>NUCLEOTIDE SEQUENCE [LARGE SCALE GENOMIC DNA]</scope>
    <source>
        <strain evidence="3">JT15FE1705JMU</strain>
        <tissue evidence="3">Muscle</tissue>
    </source>
</reference>
<protein>
    <submittedName>
        <fullName evidence="3">Double-stranded RNA-binding protein</fullName>
    </submittedName>
</protein>
<evidence type="ECO:0000313" key="4">
    <source>
        <dbReference type="Proteomes" id="UP000298787"/>
    </source>
</evidence>
<feature type="chain" id="PRO_5021007145" evidence="2">
    <location>
        <begin position="20"/>
        <end position="185"/>
    </location>
</feature>
<evidence type="ECO:0000313" key="3">
    <source>
        <dbReference type="EMBL" id="TKS87819.1"/>
    </source>
</evidence>
<evidence type="ECO:0000256" key="1">
    <source>
        <dbReference type="SAM" id="MobiDB-lite"/>
    </source>
</evidence>
<feature type="region of interest" description="Disordered" evidence="1">
    <location>
        <begin position="147"/>
        <end position="178"/>
    </location>
</feature>
<feature type="signal peptide" evidence="2">
    <location>
        <begin position="1"/>
        <end position="19"/>
    </location>
</feature>